<feature type="transmembrane region" description="Helical" evidence="1">
    <location>
        <begin position="6"/>
        <end position="25"/>
    </location>
</feature>
<dbReference type="Proteomes" id="UP000607653">
    <property type="component" value="Unassembled WGS sequence"/>
</dbReference>
<sequence length="61" mass="6758">MKGCILIVMIGTMVFIMPIVLWSCFGSHKGSSLHYSLETTRHVSMITITLSKKELDKSSIG</sequence>
<keyword evidence="1" id="KW-1133">Transmembrane helix</keyword>
<comment type="caution">
    <text evidence="2">The sequence shown here is derived from an EMBL/GenBank/DDBJ whole genome shotgun (WGS) entry which is preliminary data.</text>
</comment>
<evidence type="ECO:0000313" key="3">
    <source>
        <dbReference type="Proteomes" id="UP000607653"/>
    </source>
</evidence>
<gene>
    <name evidence="2" type="ORF">HUJ06_016655</name>
</gene>
<keyword evidence="1" id="KW-0472">Membrane</keyword>
<organism evidence="2 3">
    <name type="scientific">Nelumbo nucifera</name>
    <name type="common">Sacred lotus</name>
    <dbReference type="NCBI Taxonomy" id="4432"/>
    <lineage>
        <taxon>Eukaryota</taxon>
        <taxon>Viridiplantae</taxon>
        <taxon>Streptophyta</taxon>
        <taxon>Embryophyta</taxon>
        <taxon>Tracheophyta</taxon>
        <taxon>Spermatophyta</taxon>
        <taxon>Magnoliopsida</taxon>
        <taxon>Proteales</taxon>
        <taxon>Nelumbonaceae</taxon>
        <taxon>Nelumbo</taxon>
    </lineage>
</organism>
<keyword evidence="3" id="KW-1185">Reference proteome</keyword>
<evidence type="ECO:0000256" key="1">
    <source>
        <dbReference type="SAM" id="Phobius"/>
    </source>
</evidence>
<evidence type="ECO:0000313" key="2">
    <source>
        <dbReference type="EMBL" id="DAD46718.1"/>
    </source>
</evidence>
<dbReference type="EMBL" id="DUZY01000008">
    <property type="protein sequence ID" value="DAD46718.1"/>
    <property type="molecule type" value="Genomic_DNA"/>
</dbReference>
<protein>
    <submittedName>
        <fullName evidence="2">Uncharacterized protein</fullName>
    </submittedName>
</protein>
<name>A0A822ZXS9_NELNU</name>
<accession>A0A822ZXS9</accession>
<reference evidence="2 3" key="1">
    <citation type="journal article" date="2020" name="Mol. Biol. Evol.">
        <title>Distinct Expression and Methylation Patterns for Genes with Different Fates following a Single Whole-Genome Duplication in Flowering Plants.</title>
        <authorList>
            <person name="Shi T."/>
            <person name="Rahmani R.S."/>
            <person name="Gugger P.F."/>
            <person name="Wang M."/>
            <person name="Li H."/>
            <person name="Zhang Y."/>
            <person name="Li Z."/>
            <person name="Wang Q."/>
            <person name="Van de Peer Y."/>
            <person name="Marchal K."/>
            <person name="Chen J."/>
        </authorList>
    </citation>
    <scope>NUCLEOTIDE SEQUENCE [LARGE SCALE GENOMIC DNA]</scope>
    <source>
        <tissue evidence="2">Leaf</tissue>
    </source>
</reference>
<dbReference type="AlphaFoldDB" id="A0A822ZXS9"/>
<proteinExistence type="predicted"/>
<keyword evidence="1" id="KW-0812">Transmembrane</keyword>